<evidence type="ECO:0000313" key="2">
    <source>
        <dbReference type="Proteomes" id="UP000823631"/>
    </source>
</evidence>
<proteinExistence type="predicted"/>
<name>A0A9D9GRK7_9GAMM</name>
<comment type="caution">
    <text evidence="1">The sequence shown here is derived from an EMBL/GenBank/DDBJ whole genome shotgun (WGS) entry which is preliminary data.</text>
</comment>
<evidence type="ECO:0000313" key="1">
    <source>
        <dbReference type="EMBL" id="MBO8416752.1"/>
    </source>
</evidence>
<organism evidence="1 2">
    <name type="scientific">Candidatus Avisuccinivibrio stercorigallinarum</name>
    <dbReference type="NCBI Taxonomy" id="2840704"/>
    <lineage>
        <taxon>Bacteria</taxon>
        <taxon>Pseudomonadati</taxon>
        <taxon>Pseudomonadota</taxon>
        <taxon>Gammaproteobacteria</taxon>
        <taxon>Aeromonadales</taxon>
        <taxon>Succinivibrionaceae</taxon>
        <taxon>Succinivibrionaceae incertae sedis</taxon>
        <taxon>Candidatus Avisuccinivibrio</taxon>
    </lineage>
</organism>
<sequence>EDKELLTFATADKFRSLRMKLLHLTEDLGKSTADPEVKALLERCLTLKTLQNLMLRGLMIDEDIKLAHTVPAHKRVCYDEVAAYDLSFLEMMNTYVDVRYTSHKDKLPLSCPELDEAVMEMADKYDDLMASGDTPMVHFEIAMLMQDYCQKIEALKDTFRKQEEEQGCSLREMYHFELKQDGAAAHA</sequence>
<gene>
    <name evidence="1" type="ORF">IAB19_10260</name>
</gene>
<reference evidence="1" key="1">
    <citation type="submission" date="2020-10" db="EMBL/GenBank/DDBJ databases">
        <authorList>
            <person name="Gilroy R."/>
        </authorList>
    </citation>
    <scope>NUCLEOTIDE SEQUENCE</scope>
    <source>
        <strain evidence="1">17213</strain>
    </source>
</reference>
<reference evidence="1" key="2">
    <citation type="journal article" date="2021" name="PeerJ">
        <title>Extensive microbial diversity within the chicken gut microbiome revealed by metagenomics and culture.</title>
        <authorList>
            <person name="Gilroy R."/>
            <person name="Ravi A."/>
            <person name="Getino M."/>
            <person name="Pursley I."/>
            <person name="Horton D.L."/>
            <person name="Alikhan N.F."/>
            <person name="Baker D."/>
            <person name="Gharbi K."/>
            <person name="Hall N."/>
            <person name="Watson M."/>
            <person name="Adriaenssens E.M."/>
            <person name="Foster-Nyarko E."/>
            <person name="Jarju S."/>
            <person name="Secka A."/>
            <person name="Antonio M."/>
            <person name="Oren A."/>
            <person name="Chaudhuri R.R."/>
            <person name="La Ragione R."/>
            <person name="Hildebrand F."/>
            <person name="Pallen M.J."/>
        </authorList>
    </citation>
    <scope>NUCLEOTIDE SEQUENCE</scope>
    <source>
        <strain evidence="1">17213</strain>
    </source>
</reference>
<accession>A0A9D9GRK7</accession>
<protein>
    <submittedName>
        <fullName evidence="1">Uncharacterized protein</fullName>
    </submittedName>
</protein>
<dbReference type="Proteomes" id="UP000823631">
    <property type="component" value="Unassembled WGS sequence"/>
</dbReference>
<dbReference type="AlphaFoldDB" id="A0A9D9GRK7"/>
<dbReference type="EMBL" id="JADINH010000203">
    <property type="protein sequence ID" value="MBO8416752.1"/>
    <property type="molecule type" value="Genomic_DNA"/>
</dbReference>
<feature type="non-terminal residue" evidence="1">
    <location>
        <position position="1"/>
    </location>
</feature>